<proteinExistence type="predicted"/>
<dbReference type="SUPFAM" id="SSF50978">
    <property type="entry name" value="WD40 repeat-like"/>
    <property type="match status" value="2"/>
</dbReference>
<dbReference type="VEuPathDB" id="TrichDB:TRFO_38222"/>
<feature type="compositionally biased region" description="Basic and acidic residues" evidence="2">
    <location>
        <begin position="722"/>
        <end position="734"/>
    </location>
</feature>
<keyword evidence="1" id="KW-0853">WD repeat</keyword>
<dbReference type="InterPro" id="IPR001680">
    <property type="entry name" value="WD40_rpt"/>
</dbReference>
<accession>A0A1J4JEH1</accession>
<dbReference type="Gene3D" id="2.130.10.10">
    <property type="entry name" value="YVTN repeat-like/Quinoprotein amine dehydrogenase"/>
    <property type="match status" value="1"/>
</dbReference>
<dbReference type="GeneID" id="94846618"/>
<feature type="compositionally biased region" description="Acidic residues" evidence="2">
    <location>
        <begin position="774"/>
        <end position="784"/>
    </location>
</feature>
<gene>
    <name evidence="3" type="ORF">TRFO_38222</name>
</gene>
<feature type="compositionally biased region" description="Low complexity" evidence="2">
    <location>
        <begin position="759"/>
        <end position="773"/>
    </location>
</feature>
<dbReference type="InterPro" id="IPR036322">
    <property type="entry name" value="WD40_repeat_dom_sf"/>
</dbReference>
<evidence type="ECO:0000313" key="4">
    <source>
        <dbReference type="Proteomes" id="UP000179807"/>
    </source>
</evidence>
<feature type="region of interest" description="Disordered" evidence="2">
    <location>
        <begin position="759"/>
        <end position="808"/>
    </location>
</feature>
<evidence type="ECO:0000313" key="3">
    <source>
        <dbReference type="EMBL" id="OHS95652.1"/>
    </source>
</evidence>
<dbReference type="InterPro" id="IPR015943">
    <property type="entry name" value="WD40/YVTN_repeat-like_dom_sf"/>
</dbReference>
<dbReference type="EMBL" id="MLAK01001230">
    <property type="protein sequence ID" value="OHS95652.1"/>
    <property type="molecule type" value="Genomic_DNA"/>
</dbReference>
<organism evidence="3 4">
    <name type="scientific">Tritrichomonas foetus</name>
    <dbReference type="NCBI Taxonomy" id="1144522"/>
    <lineage>
        <taxon>Eukaryota</taxon>
        <taxon>Metamonada</taxon>
        <taxon>Parabasalia</taxon>
        <taxon>Tritrichomonadida</taxon>
        <taxon>Tritrichomonadidae</taxon>
        <taxon>Tritrichomonas</taxon>
    </lineage>
</organism>
<feature type="region of interest" description="Disordered" evidence="2">
    <location>
        <begin position="698"/>
        <end position="735"/>
    </location>
</feature>
<comment type="caution">
    <text evidence="3">The sequence shown here is derived from an EMBL/GenBank/DDBJ whole genome shotgun (WGS) entry which is preliminary data.</text>
</comment>
<dbReference type="PANTHER" id="PTHR45532:SF1">
    <property type="entry name" value="WD REPEAT-CONTAINING PROTEIN 97"/>
    <property type="match status" value="1"/>
</dbReference>
<dbReference type="Proteomes" id="UP000179807">
    <property type="component" value="Unassembled WGS sequence"/>
</dbReference>
<reference evidence="3" key="1">
    <citation type="submission" date="2016-10" db="EMBL/GenBank/DDBJ databases">
        <authorList>
            <person name="Benchimol M."/>
            <person name="Almeida L.G."/>
            <person name="Vasconcelos A.T."/>
            <person name="Perreira-Neves A."/>
            <person name="Rosa I.A."/>
            <person name="Tasca T."/>
            <person name="Bogo M.R."/>
            <person name="de Souza W."/>
        </authorList>
    </citation>
    <scope>NUCLEOTIDE SEQUENCE [LARGE SCALE GENOMIC DNA]</scope>
    <source>
        <strain evidence="3">K</strain>
    </source>
</reference>
<evidence type="ECO:0000256" key="2">
    <source>
        <dbReference type="SAM" id="MobiDB-lite"/>
    </source>
</evidence>
<keyword evidence="4" id="KW-1185">Reference proteome</keyword>
<feature type="repeat" description="WD" evidence="1">
    <location>
        <begin position="561"/>
        <end position="591"/>
    </location>
</feature>
<feature type="compositionally biased region" description="Polar residues" evidence="2">
    <location>
        <begin position="785"/>
        <end position="805"/>
    </location>
</feature>
<sequence length="955" mass="109706">MTTSIQLFFQRNFCELKLNRFLRYTLKAKIMTYEQAELRQASKINSFEHTTFKLGADPVREIEGPYSAATGVIEFSIDEDETKKEMIIITTPGDFFRFESNEYKDRFFYKFIATAYSRDRNYIFGVVENPSKIVVIDLSEVGHPVLSGHPIAQNNIKSIFYFENSKMLIVVGDSVRCYGVNYDTFSIYLDKIFADELLHGYPITADFESEAVYLPTRDGYSAYDLNGIRARKSPFLDSLNHFAEDFYDCMIYDSEHLLMLHNNLSLYLLNIKTKKNIELIHSNEKANKLFKADTTRIALSFEGKITFYELSVFWKTWIAAGINPVSIIRYNKLDSAARILTQGQNSTVIFTSPRDGLEIAKIESPNEFIDVSARSSPGPTQYFYDRGFFIYKSYLGAQSTHAYRVKYTTQRDRFFMISKEGFITIYNTNIWPFKEIAWKNVGAVSMSICKYEKTWYYIVSTLKNELLLMNTHNFEFVHKFEVTGPPILKIDYYFPTNLVLLVREQELTFYDLKKDWPISRTTVCKFTCMKMNADLIYLGFSSGAIERISMNNRSLRSKEKAKVHDAPVTDFAFSDTFWVSAAADGSIYVWNYTINAIFTRIILPVPIRCLSVINGHKSVAVGIENAVMLLDKKVFSGQSDKIKKSDKIHKSVDSHDTIKDRFVPISSDDPIRPSDYVVYPLSSKTQTEFPISINTFRPSTFPHEVHPPKSPKIAKSARTNRPKVDLFGDSDRLSFGDNMNDNSKLDFHEITNAEQMNSDLYNNNDLSNTYNYDYENDTEVDSNETGDSRSNSGKYTNGGASSQKIDFNKPMNIPTGLYPKTHRMITSPLITDASGFSYNHDDDVFVNTQPYTPMDREMKAFANDADSDSDDEDQFFKSKFPAKLRSTMYIESKQPKKTIPYFAISTDLYTTTVPKLPPRVSLVVPKAETPRKPHLNDTDMFYAHLYLKRLSQAKM</sequence>
<protein>
    <submittedName>
        <fullName evidence="3">Uncharacterized protein</fullName>
    </submittedName>
</protein>
<dbReference type="AlphaFoldDB" id="A0A1J4JEH1"/>
<dbReference type="RefSeq" id="XP_068348789.1">
    <property type="nucleotide sequence ID" value="XM_068511914.1"/>
</dbReference>
<name>A0A1J4JEH1_9EUKA</name>
<dbReference type="PROSITE" id="PS50082">
    <property type="entry name" value="WD_REPEATS_2"/>
    <property type="match status" value="1"/>
</dbReference>
<evidence type="ECO:0000256" key="1">
    <source>
        <dbReference type="PROSITE-ProRule" id="PRU00221"/>
    </source>
</evidence>
<dbReference type="PANTHER" id="PTHR45532">
    <property type="entry name" value="WD REPEAT-CONTAINING PROTEIN 97"/>
    <property type="match status" value="1"/>
</dbReference>